<organism evidence="3">
    <name type="scientific">Eucalyptus grandis</name>
    <name type="common">Flooded gum</name>
    <dbReference type="NCBI Taxonomy" id="71139"/>
    <lineage>
        <taxon>Eukaryota</taxon>
        <taxon>Viridiplantae</taxon>
        <taxon>Streptophyta</taxon>
        <taxon>Embryophyta</taxon>
        <taxon>Tracheophyta</taxon>
        <taxon>Spermatophyta</taxon>
        <taxon>Magnoliopsida</taxon>
        <taxon>eudicotyledons</taxon>
        <taxon>Gunneridae</taxon>
        <taxon>Pentapetalae</taxon>
        <taxon>rosids</taxon>
        <taxon>malvids</taxon>
        <taxon>Myrtales</taxon>
        <taxon>Myrtaceae</taxon>
        <taxon>Myrtoideae</taxon>
        <taxon>Eucalypteae</taxon>
        <taxon>Eucalyptus</taxon>
    </lineage>
</organism>
<evidence type="ECO:0000256" key="2">
    <source>
        <dbReference type="SAM" id="SignalP"/>
    </source>
</evidence>
<dbReference type="Gene3D" id="2.120.10.70">
    <property type="entry name" value="Fucose-specific lectin"/>
    <property type="match status" value="2"/>
</dbReference>
<sequence length="941" mass="106305">MGAVRTVLLFLLSLAVWSGNRPVVRGSASWYTHQYVQHAARQFEQKTDRFWQFDEETKHWVEVQLPYELVACANNNCTKVGVIDRRSQDEERCERPPHVPERSEVSTKDDGGEAADGSNVVLPLRKRLSVTKMSETSIWITGESGSIYERFWNGVQWVLAPHDFTTSAGRAVSVFIVNQTMFALSEVGQLCQMRLSESSQPIWVEVPVTVNSSLSQEKEKGSTTQIKSGVVSFDGMRVYFCTKNGALLELSDIEPPRWVNHGRPPSANVAMIIDVGTLRPEAVFIISSKGDLYEYDKSSKPPWKKHIMKQGREENASLTVARGCTLLGMNGELSASIFLLTKAGDLIERRIHQQKWKWISHGSPKDHNLTSMTPVLQHESSENMYSLFFTTSSGCVLEYRIPKHSELVQKPLLDAWANHVHPMHGKAARGISGVQLQIGRVIFPLDDGRLAELHLPGLGGENSGPGQPNIRKKPVTKYVWSILDAPESEGWNAEYCTEERGPANCVMGTKDEPNDSGITSTVTRRRKASTTQQSYLLPGTSDRINVQQHTFPDDRINSNFRLRVMHGSRSFFLITNGLTFEYLYAENIWFWLRHDHPTAMKGALGNYNGSLFLVDIYKSLLMRERSSNELTWVNCTAMRRGRQVIAGPPWDGIPGREIRLAVDDALFFVSKSGRLMQFTVFMRKFKWKDCRHPPNTKVSCIIDQELFRRNIVFVVGTDGRLYQYNKVTELWHEHYQSRHLLLSRSPGTVMRPSSLSLEGSIFILSRDGGLVEYQWSTADGWNWVEHGTPHKAVTLVSPPGPCFESNQLFVIGSDGEVYLRYTEERAWKWKSFGHPYIGNTASEDQRETKVSGVNDAVCVPEDANAGVEKEPTQFDDLNRNCDTKVAPTRPIPFSDDSVIFELKDGRLAEMRRLGEADWAWSRIIGTPTSLCGLNYWTAMAS</sequence>
<dbReference type="OMA" id="LQWVIAP"/>
<dbReference type="PANTHER" id="PTHR36893">
    <property type="entry name" value="OS01G0275950 PROTEIN"/>
    <property type="match status" value="1"/>
</dbReference>
<feature type="region of interest" description="Disordered" evidence="1">
    <location>
        <begin position="504"/>
        <end position="532"/>
    </location>
</feature>
<dbReference type="KEGG" id="egr:104433858"/>
<dbReference type="eggNOG" id="ENOG502QV0H">
    <property type="taxonomic scope" value="Eukaryota"/>
</dbReference>
<evidence type="ECO:0000313" key="3">
    <source>
        <dbReference type="EMBL" id="KCW87182.1"/>
    </source>
</evidence>
<accession>A0A059D9B6</accession>
<dbReference type="AlphaFoldDB" id="A0A059D9B6"/>
<keyword evidence="2" id="KW-0732">Signal</keyword>
<dbReference type="STRING" id="71139.A0A059D9B6"/>
<gene>
    <name evidence="3" type="ORF">EUGRSUZ_B03709</name>
</gene>
<dbReference type="EMBL" id="KK198754">
    <property type="protein sequence ID" value="KCW87182.1"/>
    <property type="molecule type" value="Genomic_DNA"/>
</dbReference>
<name>A0A059D9B6_EUCGR</name>
<feature type="region of interest" description="Disordered" evidence="1">
    <location>
        <begin position="85"/>
        <end position="116"/>
    </location>
</feature>
<dbReference type="SUPFAM" id="SSF89372">
    <property type="entry name" value="Fucose-specific lectin"/>
    <property type="match status" value="2"/>
</dbReference>
<dbReference type="PANTHER" id="PTHR36893:SF1">
    <property type="entry name" value="BULB-TYPE LECTIN DOMAIN-CONTAINING PROTEIN"/>
    <property type="match status" value="1"/>
</dbReference>
<reference evidence="3" key="1">
    <citation type="submission" date="2013-07" db="EMBL/GenBank/DDBJ databases">
        <title>The genome of Eucalyptus grandis.</title>
        <authorList>
            <person name="Schmutz J."/>
            <person name="Hayes R."/>
            <person name="Myburg A."/>
            <person name="Tuskan G."/>
            <person name="Grattapaglia D."/>
            <person name="Rokhsar D.S."/>
        </authorList>
    </citation>
    <scope>NUCLEOTIDE SEQUENCE</scope>
    <source>
        <tissue evidence="3">Leaf extractions</tissue>
    </source>
</reference>
<proteinExistence type="predicted"/>
<feature type="compositionally biased region" description="Basic and acidic residues" evidence="1">
    <location>
        <begin position="85"/>
        <end position="111"/>
    </location>
</feature>
<feature type="signal peptide" evidence="2">
    <location>
        <begin position="1"/>
        <end position="19"/>
    </location>
</feature>
<dbReference type="Gramene" id="KCW87182">
    <property type="protein sequence ID" value="KCW87182"/>
    <property type="gene ID" value="EUGRSUZ_B03709"/>
</dbReference>
<dbReference type="OrthoDB" id="66678at2759"/>
<dbReference type="InParanoid" id="A0A059D9B6"/>
<feature type="chain" id="PRO_5001570043" evidence="2">
    <location>
        <begin position="20"/>
        <end position="941"/>
    </location>
</feature>
<evidence type="ECO:0000256" key="1">
    <source>
        <dbReference type="SAM" id="MobiDB-lite"/>
    </source>
</evidence>
<protein>
    <submittedName>
        <fullName evidence="3">Uncharacterized protein</fullName>
    </submittedName>
</protein>